<name>A0A5B7DXL2_PORTR</name>
<evidence type="ECO:0000313" key="2">
    <source>
        <dbReference type="Proteomes" id="UP000324222"/>
    </source>
</evidence>
<accession>A0A5B7DXL2</accession>
<dbReference type="AlphaFoldDB" id="A0A5B7DXL2"/>
<dbReference type="EMBL" id="VSRR010001583">
    <property type="protein sequence ID" value="MPC26300.1"/>
    <property type="molecule type" value="Genomic_DNA"/>
</dbReference>
<proteinExistence type="predicted"/>
<sequence length="53" mass="6528">MVPEIKDFLYEERLKEKELPILQDRRERGDLIMMYKIDRQDLVSLMEDGDRRT</sequence>
<keyword evidence="2" id="KW-1185">Reference proteome</keyword>
<dbReference type="Proteomes" id="UP000324222">
    <property type="component" value="Unassembled WGS sequence"/>
</dbReference>
<gene>
    <name evidence="1" type="ORF">E2C01_019435</name>
</gene>
<protein>
    <submittedName>
        <fullName evidence="1">Uncharacterized protein</fullName>
    </submittedName>
</protein>
<evidence type="ECO:0000313" key="1">
    <source>
        <dbReference type="EMBL" id="MPC26300.1"/>
    </source>
</evidence>
<comment type="caution">
    <text evidence="1">The sequence shown here is derived from an EMBL/GenBank/DDBJ whole genome shotgun (WGS) entry which is preliminary data.</text>
</comment>
<organism evidence="1 2">
    <name type="scientific">Portunus trituberculatus</name>
    <name type="common">Swimming crab</name>
    <name type="synonym">Neptunus trituberculatus</name>
    <dbReference type="NCBI Taxonomy" id="210409"/>
    <lineage>
        <taxon>Eukaryota</taxon>
        <taxon>Metazoa</taxon>
        <taxon>Ecdysozoa</taxon>
        <taxon>Arthropoda</taxon>
        <taxon>Crustacea</taxon>
        <taxon>Multicrustacea</taxon>
        <taxon>Malacostraca</taxon>
        <taxon>Eumalacostraca</taxon>
        <taxon>Eucarida</taxon>
        <taxon>Decapoda</taxon>
        <taxon>Pleocyemata</taxon>
        <taxon>Brachyura</taxon>
        <taxon>Eubrachyura</taxon>
        <taxon>Portunoidea</taxon>
        <taxon>Portunidae</taxon>
        <taxon>Portuninae</taxon>
        <taxon>Portunus</taxon>
    </lineage>
</organism>
<reference evidence="1 2" key="1">
    <citation type="submission" date="2019-05" db="EMBL/GenBank/DDBJ databases">
        <title>Another draft genome of Portunus trituberculatus and its Hox gene families provides insights of decapod evolution.</title>
        <authorList>
            <person name="Jeong J.-H."/>
            <person name="Song I."/>
            <person name="Kim S."/>
            <person name="Choi T."/>
            <person name="Kim D."/>
            <person name="Ryu S."/>
            <person name="Kim W."/>
        </authorList>
    </citation>
    <scope>NUCLEOTIDE SEQUENCE [LARGE SCALE GENOMIC DNA]</scope>
    <source>
        <tissue evidence="1">Muscle</tissue>
    </source>
</reference>